<dbReference type="PROSITE" id="PS00697">
    <property type="entry name" value="DNA_LIGASE_A1"/>
    <property type="match status" value="1"/>
</dbReference>
<dbReference type="PANTHER" id="PTHR45674:SF4">
    <property type="entry name" value="DNA LIGASE 1"/>
    <property type="match status" value="1"/>
</dbReference>
<dbReference type="InterPro" id="IPR050191">
    <property type="entry name" value="ATP-dep_DNA_ligase"/>
</dbReference>
<name>A0A0F8ZG42_9ZZZZ</name>
<dbReference type="AlphaFoldDB" id="A0A0F8ZG42"/>
<dbReference type="Pfam" id="PF01068">
    <property type="entry name" value="DNA_ligase_A_M"/>
    <property type="match status" value="1"/>
</dbReference>
<proteinExistence type="inferred from homology"/>
<keyword evidence="2" id="KW-0436">Ligase</keyword>
<dbReference type="GO" id="GO:0003910">
    <property type="term" value="F:DNA ligase (ATP) activity"/>
    <property type="evidence" value="ECO:0007669"/>
    <property type="project" value="InterPro"/>
</dbReference>
<comment type="caution">
    <text evidence="4">The sequence shown here is derived from an EMBL/GenBank/DDBJ whole genome shotgun (WGS) entry which is preliminary data.</text>
</comment>
<dbReference type="PROSITE" id="PS50160">
    <property type="entry name" value="DNA_LIGASE_A3"/>
    <property type="match status" value="1"/>
</dbReference>
<evidence type="ECO:0000259" key="3">
    <source>
        <dbReference type="PROSITE" id="PS50160"/>
    </source>
</evidence>
<dbReference type="SUPFAM" id="SSF50249">
    <property type="entry name" value="Nucleic acid-binding proteins"/>
    <property type="match status" value="1"/>
</dbReference>
<dbReference type="Gene3D" id="3.30.470.30">
    <property type="entry name" value="DNA ligase/mRNA capping enzyme"/>
    <property type="match status" value="1"/>
</dbReference>
<dbReference type="InterPro" id="IPR016059">
    <property type="entry name" value="DNA_ligase_ATP-dep_CS"/>
</dbReference>
<dbReference type="EMBL" id="LAZR01060575">
    <property type="protein sequence ID" value="KKK65394.1"/>
    <property type="molecule type" value="Genomic_DNA"/>
</dbReference>
<sequence length="369" mass="41495">MTRIIDPKRDQEGTLYHYCPAEKKNVGVDLCRECPLIGKVEELPTRYRVHCDYSGETDAELIQFDVAKAHSEVRGLSRERVIESVAHTWVEPKLDGARALVHCTPEGVFITSRRRNKAGAYNQFQDNVPHLRDHPKLVALGRDGYTILDGELVMTEGKGGALGSTMSVVGSKPARAIEAQEEHGKAVLYLFDVCWFEGQDVSGMSLENRRCLLEDLFTPNEAWIALVQVWRHTDVEARQDLLTRYLEEGHEGLVIKDPSSTYSESRAWLKVKQRLSVDGLVTGWHHGAVGGKWEHGLGDLAVSVIDEATGELREICTVIPGDDETRARLFKQLSPLSGQQISDLGMVVELEGQGWSQEYRIRHPRILRY</sequence>
<accession>A0A0F8ZG42</accession>
<comment type="similarity">
    <text evidence="1">Belongs to the ATP-dependent DNA ligase family.</text>
</comment>
<protein>
    <recommendedName>
        <fullName evidence="3">ATP-dependent DNA ligase family profile domain-containing protein</fullName>
    </recommendedName>
</protein>
<dbReference type="PANTHER" id="PTHR45674">
    <property type="entry name" value="DNA LIGASE 1/3 FAMILY MEMBER"/>
    <property type="match status" value="1"/>
</dbReference>
<dbReference type="InterPro" id="IPR012340">
    <property type="entry name" value="NA-bd_OB-fold"/>
</dbReference>
<dbReference type="GO" id="GO:0006310">
    <property type="term" value="P:DNA recombination"/>
    <property type="evidence" value="ECO:0007669"/>
    <property type="project" value="InterPro"/>
</dbReference>
<gene>
    <name evidence="4" type="ORF">LCGC14_2974570</name>
</gene>
<feature type="non-terminal residue" evidence="4">
    <location>
        <position position="369"/>
    </location>
</feature>
<evidence type="ECO:0000256" key="1">
    <source>
        <dbReference type="ARBA" id="ARBA00007572"/>
    </source>
</evidence>
<dbReference type="InterPro" id="IPR012310">
    <property type="entry name" value="DNA_ligase_ATP-dep_cent"/>
</dbReference>
<reference evidence="4" key="1">
    <citation type="journal article" date="2015" name="Nature">
        <title>Complex archaea that bridge the gap between prokaryotes and eukaryotes.</title>
        <authorList>
            <person name="Spang A."/>
            <person name="Saw J.H."/>
            <person name="Jorgensen S.L."/>
            <person name="Zaremba-Niedzwiedzka K."/>
            <person name="Martijn J."/>
            <person name="Lind A.E."/>
            <person name="van Eijk R."/>
            <person name="Schleper C."/>
            <person name="Guy L."/>
            <person name="Ettema T.J."/>
        </authorList>
    </citation>
    <scope>NUCLEOTIDE SEQUENCE</scope>
</reference>
<evidence type="ECO:0000313" key="4">
    <source>
        <dbReference type="EMBL" id="KKK65394.1"/>
    </source>
</evidence>
<dbReference type="GO" id="GO:0006281">
    <property type="term" value="P:DNA repair"/>
    <property type="evidence" value="ECO:0007669"/>
    <property type="project" value="InterPro"/>
</dbReference>
<feature type="domain" description="ATP-dependent DNA ligase family profile" evidence="3">
    <location>
        <begin position="179"/>
        <end position="273"/>
    </location>
</feature>
<organism evidence="4">
    <name type="scientific">marine sediment metagenome</name>
    <dbReference type="NCBI Taxonomy" id="412755"/>
    <lineage>
        <taxon>unclassified sequences</taxon>
        <taxon>metagenomes</taxon>
        <taxon>ecological metagenomes</taxon>
    </lineage>
</organism>
<dbReference type="SUPFAM" id="SSF56091">
    <property type="entry name" value="DNA ligase/mRNA capping enzyme, catalytic domain"/>
    <property type="match status" value="1"/>
</dbReference>
<evidence type="ECO:0000256" key="2">
    <source>
        <dbReference type="ARBA" id="ARBA00022598"/>
    </source>
</evidence>
<dbReference type="GO" id="GO:0005524">
    <property type="term" value="F:ATP binding"/>
    <property type="evidence" value="ECO:0007669"/>
    <property type="project" value="InterPro"/>
</dbReference>